<dbReference type="Proteomes" id="UP001152484">
    <property type="component" value="Unassembled WGS sequence"/>
</dbReference>
<organism evidence="1 2">
    <name type="scientific">Cuscuta europaea</name>
    <name type="common">European dodder</name>
    <dbReference type="NCBI Taxonomy" id="41803"/>
    <lineage>
        <taxon>Eukaryota</taxon>
        <taxon>Viridiplantae</taxon>
        <taxon>Streptophyta</taxon>
        <taxon>Embryophyta</taxon>
        <taxon>Tracheophyta</taxon>
        <taxon>Spermatophyta</taxon>
        <taxon>Magnoliopsida</taxon>
        <taxon>eudicotyledons</taxon>
        <taxon>Gunneridae</taxon>
        <taxon>Pentapetalae</taxon>
        <taxon>asterids</taxon>
        <taxon>lamiids</taxon>
        <taxon>Solanales</taxon>
        <taxon>Convolvulaceae</taxon>
        <taxon>Cuscuteae</taxon>
        <taxon>Cuscuta</taxon>
        <taxon>Cuscuta subgen. Cuscuta</taxon>
    </lineage>
</organism>
<accession>A0A9P1E1E1</accession>
<evidence type="ECO:0000313" key="2">
    <source>
        <dbReference type="Proteomes" id="UP001152484"/>
    </source>
</evidence>
<sequence>MVPAAKLVRLERFASTLASHHRSVTALGPEMKLRRARLDEIRLAADHRTLACPFVGGDRHGEVEAVDEADRVGGEISVTVVEIQLDESCRKGAAGAVALQAAAAVPGGA</sequence>
<reference evidence="1" key="1">
    <citation type="submission" date="2022-07" db="EMBL/GenBank/DDBJ databases">
        <authorList>
            <person name="Macas J."/>
            <person name="Novak P."/>
            <person name="Neumann P."/>
        </authorList>
    </citation>
    <scope>NUCLEOTIDE SEQUENCE</scope>
</reference>
<keyword evidence="2" id="KW-1185">Reference proteome</keyword>
<dbReference type="AlphaFoldDB" id="A0A9P1E1E1"/>
<dbReference type="OrthoDB" id="1928246at2759"/>
<name>A0A9P1E1E1_CUSEU</name>
<protein>
    <submittedName>
        <fullName evidence="1">Uncharacterized protein</fullName>
    </submittedName>
</protein>
<comment type="caution">
    <text evidence="1">The sequence shown here is derived from an EMBL/GenBank/DDBJ whole genome shotgun (WGS) entry which is preliminary data.</text>
</comment>
<proteinExistence type="predicted"/>
<dbReference type="EMBL" id="CAMAPE010000008">
    <property type="protein sequence ID" value="CAH9073087.1"/>
    <property type="molecule type" value="Genomic_DNA"/>
</dbReference>
<gene>
    <name evidence="1" type="ORF">CEURO_LOCUS4638</name>
</gene>
<evidence type="ECO:0000313" key="1">
    <source>
        <dbReference type="EMBL" id="CAH9073087.1"/>
    </source>
</evidence>